<dbReference type="InterPro" id="IPR050109">
    <property type="entry name" value="HTH-type_TetR-like_transc_reg"/>
</dbReference>
<gene>
    <name evidence="4" type="ORF">FH608_010355</name>
</gene>
<reference evidence="4 5" key="1">
    <citation type="submission" date="2019-10" db="EMBL/GenBank/DDBJ databases">
        <title>Nonomuraea sp. nov., isolated from Phyllanthus amarus.</title>
        <authorList>
            <person name="Klykleung N."/>
            <person name="Tanasupawat S."/>
        </authorList>
    </citation>
    <scope>NUCLEOTIDE SEQUENCE [LARGE SCALE GENOMIC DNA]</scope>
    <source>
        <strain evidence="4 5">PA1-10</strain>
    </source>
</reference>
<protein>
    <submittedName>
        <fullName evidence="4">TetR family transcriptional regulator</fullName>
    </submittedName>
</protein>
<dbReference type="PROSITE" id="PS50977">
    <property type="entry name" value="HTH_TETR_2"/>
    <property type="match status" value="1"/>
</dbReference>
<evidence type="ECO:0000256" key="2">
    <source>
        <dbReference type="ARBA" id="ARBA00023125"/>
    </source>
</evidence>
<dbReference type="GO" id="GO:0003700">
    <property type="term" value="F:DNA-binding transcription factor activity"/>
    <property type="evidence" value="ECO:0007669"/>
    <property type="project" value="TreeGrafter"/>
</dbReference>
<evidence type="ECO:0000313" key="4">
    <source>
        <dbReference type="EMBL" id="KAB8195885.1"/>
    </source>
</evidence>
<dbReference type="GO" id="GO:0000976">
    <property type="term" value="F:transcription cis-regulatory region binding"/>
    <property type="evidence" value="ECO:0007669"/>
    <property type="project" value="TreeGrafter"/>
</dbReference>
<dbReference type="EMBL" id="VDLX02000003">
    <property type="protein sequence ID" value="KAB8195885.1"/>
    <property type="molecule type" value="Genomic_DNA"/>
</dbReference>
<keyword evidence="2" id="KW-0238">DNA-binding</keyword>
<dbReference type="AlphaFoldDB" id="A0A5C4WQK6"/>
<dbReference type="PRINTS" id="PR00455">
    <property type="entry name" value="HTHTETR"/>
</dbReference>
<organism evidence="4 5">
    <name type="scientific">Nonomuraea phyllanthi</name>
    <dbReference type="NCBI Taxonomy" id="2219224"/>
    <lineage>
        <taxon>Bacteria</taxon>
        <taxon>Bacillati</taxon>
        <taxon>Actinomycetota</taxon>
        <taxon>Actinomycetes</taxon>
        <taxon>Streptosporangiales</taxon>
        <taxon>Streptosporangiaceae</taxon>
        <taxon>Nonomuraea</taxon>
    </lineage>
</organism>
<keyword evidence="1" id="KW-0805">Transcription regulation</keyword>
<dbReference type="Pfam" id="PF00440">
    <property type="entry name" value="TetR_N"/>
    <property type="match status" value="1"/>
</dbReference>
<dbReference type="InterPro" id="IPR001647">
    <property type="entry name" value="HTH_TetR"/>
</dbReference>
<dbReference type="InterPro" id="IPR009057">
    <property type="entry name" value="Homeodomain-like_sf"/>
</dbReference>
<dbReference type="Proteomes" id="UP000312512">
    <property type="component" value="Unassembled WGS sequence"/>
</dbReference>
<comment type="caution">
    <text evidence="4">The sequence shown here is derived from an EMBL/GenBank/DDBJ whole genome shotgun (WGS) entry which is preliminary data.</text>
</comment>
<evidence type="ECO:0000256" key="3">
    <source>
        <dbReference type="ARBA" id="ARBA00023163"/>
    </source>
</evidence>
<dbReference type="OrthoDB" id="3682047at2"/>
<keyword evidence="5" id="KW-1185">Reference proteome</keyword>
<evidence type="ECO:0000256" key="1">
    <source>
        <dbReference type="ARBA" id="ARBA00023015"/>
    </source>
</evidence>
<dbReference type="PANTHER" id="PTHR30055:SF234">
    <property type="entry name" value="HTH-TYPE TRANSCRIPTIONAL REGULATOR BETI"/>
    <property type="match status" value="1"/>
</dbReference>
<evidence type="ECO:0000313" key="5">
    <source>
        <dbReference type="Proteomes" id="UP000312512"/>
    </source>
</evidence>
<keyword evidence="3" id="KW-0804">Transcription</keyword>
<accession>A0A5C4WQK6</accession>
<dbReference type="RefSeq" id="WP_139630203.1">
    <property type="nucleotide sequence ID" value="NZ_CP045572.1"/>
</dbReference>
<accession>A0A5P9YNR7</accession>
<dbReference type="SUPFAM" id="SSF46689">
    <property type="entry name" value="Homeodomain-like"/>
    <property type="match status" value="1"/>
</dbReference>
<proteinExistence type="predicted"/>
<sequence>MARAGRPPQDPARRLERAHEILDAAAELILRWGYDKTTIDDVAKRAGVAKGTIYLHWKTRDELFAALLRRERVLLLEEIRAGAPATVSELFGRFAGTALRRPLLRAVLLGDSEVLGKLTRMKRHSTTGLELGGAFGDYIGRLIKHGAVREEPGDHVMVITSIVYGFVHLPDMLPDEARLSDDRIAELVADTVERAMSTGRSLPAEDARAVARATLDFLDAMEEVARGKLAVSLGTAKERVR</sequence>
<dbReference type="Gene3D" id="1.10.357.10">
    <property type="entry name" value="Tetracycline Repressor, domain 2"/>
    <property type="match status" value="1"/>
</dbReference>
<dbReference type="PANTHER" id="PTHR30055">
    <property type="entry name" value="HTH-TYPE TRANSCRIPTIONAL REGULATOR RUTR"/>
    <property type="match status" value="1"/>
</dbReference>
<name>A0A5C4WQK6_9ACTN</name>